<protein>
    <submittedName>
        <fullName evidence="1">Uncharacterized protein</fullName>
    </submittedName>
</protein>
<organism evidence="1 2">
    <name type="scientific">Tortoise ranavirus</name>
    <dbReference type="NCBI Taxonomy" id="1585660"/>
    <lineage>
        <taxon>Viruses</taxon>
        <taxon>Varidnaviria</taxon>
        <taxon>Bamfordvirae</taxon>
        <taxon>Nucleocytoviricota</taxon>
        <taxon>Megaviricetes</taxon>
        <taxon>Pimascovirales</taxon>
        <taxon>Pimascovirales incertae sedis</taxon>
        <taxon>Iridoviridae</taxon>
        <taxon>Alphairidovirinae</taxon>
        <taxon>Ranavirus</taxon>
        <taxon>Ranavirus alytes1</taxon>
        <taxon>Common midwife toad virus</taxon>
    </lineage>
</organism>
<dbReference type="Proteomes" id="UP000113061">
    <property type="component" value="Segment"/>
</dbReference>
<dbReference type="EMBL" id="KP266743">
    <property type="protein sequence ID" value="AJR29290.1"/>
    <property type="molecule type" value="Genomic_DNA"/>
</dbReference>
<evidence type="ECO:0000313" key="2">
    <source>
        <dbReference type="Proteomes" id="UP000113061"/>
    </source>
</evidence>
<evidence type="ECO:0000313" key="1">
    <source>
        <dbReference type="EMBL" id="AJR29290.1"/>
    </source>
</evidence>
<accession>A0A0D3R3Z5</accession>
<gene>
    <name evidence="1" type="ORF">ToRV1_ORF59L</name>
</gene>
<name>A0A0D3R3Z5_9VIRU</name>
<sequence>MLTARDTKMDTPCKLFCIELKEGYVPGTVSHNHMMPYFLAGSGWPVEITFHAATVELKTQEDFPPTIGIGIHNMTGAPVVETPHSGRTHFVFIFHAKSGRFSATYKCIPVPVVVRDYKTVASVSLTALSLNDIVGVKLFGTACDRSS</sequence>
<proteinExistence type="predicted"/>
<reference evidence="1 2" key="1">
    <citation type="journal article" date="2015" name="PLoS ONE">
        <title>Phylogeny and differentiation of reptilian and amphibian ranaviruses detected in europe.</title>
        <authorList>
            <person name="Stohr A.C."/>
            <person name="Lopez-Bueno A."/>
            <person name="Blahak S."/>
            <person name="Caeiro M.F."/>
            <person name="Rosa G.M."/>
            <person name="Alves de Matos A.P."/>
            <person name="Martel A."/>
            <person name="Alejo A."/>
            <person name="Marschang R.E."/>
        </authorList>
    </citation>
    <scope>NUCLEOTIDE SEQUENCE [LARGE SCALE GENOMIC DNA]</scope>
    <source>
        <strain evidence="1">1</strain>
    </source>
</reference>